<dbReference type="InterPro" id="IPR018958">
    <property type="entry name" value="Knr4/Smi1-like_dom"/>
</dbReference>
<dbReference type="Proteomes" id="UP000237056">
    <property type="component" value="Unassembled WGS sequence"/>
</dbReference>
<accession>A0A2S4N833</accession>
<dbReference type="SUPFAM" id="SSF160631">
    <property type="entry name" value="SMI1/KNR4-like"/>
    <property type="match status" value="1"/>
</dbReference>
<organism evidence="2 3">
    <name type="scientific">Flavobacterium croceum DSM 17960</name>
    <dbReference type="NCBI Taxonomy" id="1121886"/>
    <lineage>
        <taxon>Bacteria</taxon>
        <taxon>Pseudomonadati</taxon>
        <taxon>Bacteroidota</taxon>
        <taxon>Flavobacteriia</taxon>
        <taxon>Flavobacteriales</taxon>
        <taxon>Flavobacteriaceae</taxon>
        <taxon>Flavobacterium</taxon>
    </lineage>
</organism>
<keyword evidence="3" id="KW-1185">Reference proteome</keyword>
<dbReference type="Gene3D" id="3.40.1580.10">
    <property type="entry name" value="SMI1/KNR4-like"/>
    <property type="match status" value="1"/>
</dbReference>
<dbReference type="RefSeq" id="WP_103725930.1">
    <property type="nucleotide sequence ID" value="NZ_PQNY01000007.1"/>
</dbReference>
<protein>
    <submittedName>
        <fullName evidence="2">SUKH superfamily protein</fullName>
    </submittedName>
</protein>
<gene>
    <name evidence="2" type="ORF">Q361_10749</name>
</gene>
<dbReference type="InterPro" id="IPR037883">
    <property type="entry name" value="Knr4/Smi1-like_sf"/>
</dbReference>
<evidence type="ECO:0000259" key="1">
    <source>
        <dbReference type="SMART" id="SM00860"/>
    </source>
</evidence>
<reference evidence="2 3" key="1">
    <citation type="submission" date="2018-01" db="EMBL/GenBank/DDBJ databases">
        <title>Genomic Encyclopedia of Type Strains, Phase I: the one thousand microbial genomes (KMG-I) project.</title>
        <authorList>
            <person name="Goeker M."/>
        </authorList>
    </citation>
    <scope>NUCLEOTIDE SEQUENCE [LARGE SCALE GENOMIC DNA]</scope>
    <source>
        <strain evidence="2 3">DSM 17960</strain>
    </source>
</reference>
<proteinExistence type="predicted"/>
<feature type="domain" description="Knr4/Smi1-like" evidence="1">
    <location>
        <begin position="34"/>
        <end position="151"/>
    </location>
</feature>
<dbReference type="Pfam" id="PF09346">
    <property type="entry name" value="SMI1_KNR4"/>
    <property type="match status" value="1"/>
</dbReference>
<sequence>MNTILIEISKKAIKYENFNFTSQQIKNNWLGNIAATENQIIEKETELGVKFPDDYRTFLKITNGFSAPNDIEPSFENVERIDFLKNIDNSTIQAYVLVELENAIIVGGINEEQYFLLLPPSNENEKWKYWKFANWYPGEHPFENLNEYFEDVLEFITNEYEK</sequence>
<evidence type="ECO:0000313" key="3">
    <source>
        <dbReference type="Proteomes" id="UP000237056"/>
    </source>
</evidence>
<dbReference type="OrthoDB" id="646254at2"/>
<dbReference type="SMART" id="SM00860">
    <property type="entry name" value="SMI1_KNR4"/>
    <property type="match status" value="1"/>
</dbReference>
<comment type="caution">
    <text evidence="2">The sequence shown here is derived from an EMBL/GenBank/DDBJ whole genome shotgun (WGS) entry which is preliminary data.</text>
</comment>
<evidence type="ECO:0000313" key="2">
    <source>
        <dbReference type="EMBL" id="POS01859.1"/>
    </source>
</evidence>
<dbReference type="AlphaFoldDB" id="A0A2S4N833"/>
<name>A0A2S4N833_9FLAO</name>
<dbReference type="EMBL" id="PQNY01000007">
    <property type="protein sequence ID" value="POS01859.1"/>
    <property type="molecule type" value="Genomic_DNA"/>
</dbReference>